<dbReference type="EMBL" id="CABWIE010000030">
    <property type="protein sequence ID" value="VWL99797.1"/>
    <property type="molecule type" value="Genomic_DNA"/>
</dbReference>
<name>A0A5K1J7Y8_9ACTN</name>
<dbReference type="Proteomes" id="UP000361836">
    <property type="component" value="Unassembled WGS sequence"/>
</dbReference>
<gene>
    <name evidence="2" type="ORF">KCJAJFAP_00788</name>
</gene>
<accession>A0A5K1J7Y8</accession>
<dbReference type="Gene3D" id="3.90.70.10">
    <property type="entry name" value="Cysteine proteinases"/>
    <property type="match status" value="1"/>
</dbReference>
<evidence type="ECO:0000313" key="2">
    <source>
        <dbReference type="EMBL" id="VWL99797.1"/>
    </source>
</evidence>
<dbReference type="PANTHER" id="PTHR37806">
    <property type="entry name" value="LMO0724 PROTEIN"/>
    <property type="match status" value="1"/>
</dbReference>
<reference evidence="2 3" key="1">
    <citation type="submission" date="2019-10" db="EMBL/GenBank/DDBJ databases">
        <authorList>
            <person name="Wolf R A."/>
        </authorList>
    </citation>
    <scope>NUCLEOTIDE SEQUENCE [LARGE SCALE GENOMIC DNA]</scope>
    <source>
        <strain evidence="2">Collinsella_aerofaciens_MC2</strain>
    </source>
</reference>
<proteinExistence type="predicted"/>
<dbReference type="InterPro" id="IPR039564">
    <property type="entry name" value="Peptidase_C39-like"/>
</dbReference>
<feature type="domain" description="Peptidase C39-like" evidence="1">
    <location>
        <begin position="435"/>
        <end position="594"/>
    </location>
</feature>
<sequence length="621" mass="63433">MLGSVAAVVDNLESDGSVSYRGLLLGSGWQGESSSDGAQLGASGGGLQLKAVRFGLSGALADRYDVWYRSCDSARGWTGWASSGEPSGVESGASGLTAVQVALVAKGGAAPGPTEGAFVSGAASGPALVLQGHVAERGWLQAVGGGEDVGTTGRGLALQAVRASLEGAGEGSSVSVAAHVAGIGWQDAASAPSYAGTVGQGRAVQAVRVSLSGPVSDSYDVWYRVHAAGYGWLGWAKDGEAAGTEGLGVQAEALQVVLVEKGGDAPSSGAPAELSAPSLSLRAHVAGIGWQAAVGNGGTAGTTGQARAVEAISAEVSSPVSGGLSYSAHVAGIGWQDEASGGALAGTTGQGRAVECVKMRLTGGLSEYYDVWYRAYVQDYGWLGWASDGARAGTTGIGYRLEALQVRIVAKGSAAPGPTEGAYRDRPLHPNSVVLNVPCTMQNPELPTGCESVALTNALNYYGFGLGKTVIADAYMPKSSWDFVTAFWGNPHSASNGNCISAPGLTNTANSFLISRGSNLRAYDVTGTGFYDLYSYLESGHPVIIWSTIGMQNLGRCYATQAYGGRVYRTYTNSHSVVLRGFNRSLGTVYIADSLSGYVSNSAERIASLYSQRGAQAVVLK</sequence>
<dbReference type="InterPro" id="IPR006637">
    <property type="entry name" value="ChW"/>
</dbReference>
<organism evidence="2 3">
    <name type="scientific">Collinsella aerofaciens</name>
    <dbReference type="NCBI Taxonomy" id="74426"/>
    <lineage>
        <taxon>Bacteria</taxon>
        <taxon>Bacillati</taxon>
        <taxon>Actinomycetota</taxon>
        <taxon>Coriobacteriia</taxon>
        <taxon>Coriobacteriales</taxon>
        <taxon>Coriobacteriaceae</taxon>
        <taxon>Collinsella</taxon>
    </lineage>
</organism>
<dbReference type="Pfam" id="PF07538">
    <property type="entry name" value="ChW"/>
    <property type="match status" value="6"/>
</dbReference>
<evidence type="ECO:0000313" key="3">
    <source>
        <dbReference type="Proteomes" id="UP000361836"/>
    </source>
</evidence>
<dbReference type="Pfam" id="PF13529">
    <property type="entry name" value="Peptidase_C39_2"/>
    <property type="match status" value="1"/>
</dbReference>
<protein>
    <submittedName>
        <fullName evidence="2">Clostridial hydrophobic W</fullName>
    </submittedName>
</protein>
<dbReference type="AlphaFoldDB" id="A0A5K1J7Y8"/>
<dbReference type="SMART" id="SM00728">
    <property type="entry name" value="ChW"/>
    <property type="match status" value="6"/>
</dbReference>
<keyword evidence="3" id="KW-1185">Reference proteome</keyword>
<dbReference type="RefSeq" id="WP_226798409.1">
    <property type="nucleotide sequence ID" value="NZ_CAAKNU010000108.1"/>
</dbReference>
<dbReference type="PANTHER" id="PTHR37806:SF1">
    <property type="entry name" value="PEPTIDASE C39-LIKE DOMAIN-CONTAINING PROTEIN"/>
    <property type="match status" value="1"/>
</dbReference>
<evidence type="ECO:0000259" key="1">
    <source>
        <dbReference type="Pfam" id="PF13529"/>
    </source>
</evidence>